<protein>
    <submittedName>
        <fullName evidence="2">Uncharacterized protein</fullName>
    </submittedName>
</protein>
<evidence type="ECO:0000313" key="2">
    <source>
        <dbReference type="EMBL" id="MCL7050793.1"/>
    </source>
</evidence>
<comment type="caution">
    <text evidence="2">The sequence shown here is derived from an EMBL/GenBank/DDBJ whole genome shotgun (WGS) entry which is preliminary data.</text>
</comment>
<dbReference type="Proteomes" id="UP001177140">
    <property type="component" value="Unassembled WGS sequence"/>
</dbReference>
<feature type="non-terminal residue" evidence="2">
    <location>
        <position position="79"/>
    </location>
</feature>
<proteinExistence type="predicted"/>
<evidence type="ECO:0000256" key="1">
    <source>
        <dbReference type="SAM" id="MobiDB-lite"/>
    </source>
</evidence>
<sequence length="79" mass="9691">MGSSKYEREEEGEARVSKVRRDDDKRSRDYDRRRSHRKNDTSDEEGEVRVSKSRDEDRRRSHRTHRDSDDDEDRHRRSS</sequence>
<evidence type="ECO:0000313" key="3">
    <source>
        <dbReference type="Proteomes" id="UP001177140"/>
    </source>
</evidence>
<dbReference type="EMBL" id="JAJJMA010331641">
    <property type="protein sequence ID" value="MCL7050793.1"/>
    <property type="molecule type" value="Genomic_DNA"/>
</dbReference>
<dbReference type="AlphaFoldDB" id="A0AA41W0I0"/>
<keyword evidence="3" id="KW-1185">Reference proteome</keyword>
<feature type="compositionally biased region" description="Basic and acidic residues" evidence="1">
    <location>
        <begin position="47"/>
        <end position="59"/>
    </location>
</feature>
<gene>
    <name evidence="2" type="ORF">MKW94_027174</name>
</gene>
<reference evidence="2" key="1">
    <citation type="submission" date="2022-03" db="EMBL/GenBank/DDBJ databases">
        <title>A functionally conserved STORR gene fusion in Papaver species that diverged 16.8 million years ago.</title>
        <authorList>
            <person name="Catania T."/>
        </authorList>
    </citation>
    <scope>NUCLEOTIDE SEQUENCE</scope>
    <source>
        <strain evidence="2">S-191538</strain>
    </source>
</reference>
<name>A0AA41W0I0_PAPNU</name>
<organism evidence="2 3">
    <name type="scientific">Papaver nudicaule</name>
    <name type="common">Iceland poppy</name>
    <dbReference type="NCBI Taxonomy" id="74823"/>
    <lineage>
        <taxon>Eukaryota</taxon>
        <taxon>Viridiplantae</taxon>
        <taxon>Streptophyta</taxon>
        <taxon>Embryophyta</taxon>
        <taxon>Tracheophyta</taxon>
        <taxon>Spermatophyta</taxon>
        <taxon>Magnoliopsida</taxon>
        <taxon>Ranunculales</taxon>
        <taxon>Papaveraceae</taxon>
        <taxon>Papaveroideae</taxon>
        <taxon>Papaver</taxon>
    </lineage>
</organism>
<feature type="region of interest" description="Disordered" evidence="1">
    <location>
        <begin position="1"/>
        <end position="79"/>
    </location>
</feature>
<feature type="compositionally biased region" description="Basic and acidic residues" evidence="1">
    <location>
        <begin position="1"/>
        <end position="32"/>
    </location>
</feature>
<accession>A0AA41W0I0</accession>